<feature type="domain" description="N-acetyltransferase" evidence="3">
    <location>
        <begin position="1"/>
        <end position="134"/>
    </location>
</feature>
<dbReference type="PROSITE" id="PS51186">
    <property type="entry name" value="GNAT"/>
    <property type="match status" value="1"/>
</dbReference>
<reference evidence="4 5" key="1">
    <citation type="submission" date="2023-09" db="EMBL/GenBank/DDBJ databases">
        <authorList>
            <person name="Page C.A."/>
            <person name="Perez-Diaz I.M."/>
        </authorList>
    </citation>
    <scope>NUCLEOTIDE SEQUENCE [LARGE SCALE GENOMIC DNA]</scope>
    <source>
        <strain evidence="4 5">Ll15</strain>
    </source>
</reference>
<gene>
    <name evidence="4" type="ORF">R6U77_06490</name>
</gene>
<dbReference type="InterPro" id="IPR050680">
    <property type="entry name" value="YpeA/RimI_acetyltransf"/>
</dbReference>
<evidence type="ECO:0000256" key="2">
    <source>
        <dbReference type="ARBA" id="ARBA00023315"/>
    </source>
</evidence>
<dbReference type="RefSeq" id="WP_319838347.1">
    <property type="nucleotide sequence ID" value="NZ_CP137624.1"/>
</dbReference>
<dbReference type="InterPro" id="IPR016181">
    <property type="entry name" value="Acyl_CoA_acyltransferase"/>
</dbReference>
<keyword evidence="5" id="KW-1185">Reference proteome</keyword>
<dbReference type="SUPFAM" id="SSF55729">
    <property type="entry name" value="Acyl-CoA N-acyltransferases (Nat)"/>
    <property type="match status" value="1"/>
</dbReference>
<dbReference type="Pfam" id="PF00583">
    <property type="entry name" value="Acetyltransf_1"/>
    <property type="match status" value="1"/>
</dbReference>
<dbReference type="Proteomes" id="UP001322664">
    <property type="component" value="Chromosome"/>
</dbReference>
<dbReference type="EMBL" id="CP137624">
    <property type="protein sequence ID" value="WPK13953.1"/>
    <property type="molecule type" value="Genomic_DNA"/>
</dbReference>
<protein>
    <submittedName>
        <fullName evidence="4">GNAT family N-acetyltransferase</fullName>
    </submittedName>
</protein>
<name>A0ABZ0S457_9BACI</name>
<dbReference type="Gene3D" id="3.40.630.30">
    <property type="match status" value="1"/>
</dbReference>
<evidence type="ECO:0000313" key="4">
    <source>
        <dbReference type="EMBL" id="WPK13953.1"/>
    </source>
</evidence>
<dbReference type="PANTHER" id="PTHR43420">
    <property type="entry name" value="ACETYLTRANSFERASE"/>
    <property type="match status" value="1"/>
</dbReference>
<sequence>MLAAFKRYEGDSVPSSALKETAATVKRELDEGTIIFSLTEQNEIVAVVKCKLEADILYFSRLSVLPSAQRKGLATQLVHYIEQYATNRHLKYVTCKVRKSENGNVRLYTGLGYQIVEEDINRGVPTVTIEKSMI</sequence>
<keyword evidence="1" id="KW-0808">Transferase</keyword>
<keyword evidence="2" id="KW-0012">Acyltransferase</keyword>
<organism evidence="4 5">
    <name type="scientific">Lysinibacillus louembei</name>
    <dbReference type="NCBI Taxonomy" id="1470088"/>
    <lineage>
        <taxon>Bacteria</taxon>
        <taxon>Bacillati</taxon>
        <taxon>Bacillota</taxon>
        <taxon>Bacilli</taxon>
        <taxon>Bacillales</taxon>
        <taxon>Bacillaceae</taxon>
        <taxon>Lysinibacillus</taxon>
    </lineage>
</organism>
<proteinExistence type="predicted"/>
<dbReference type="InterPro" id="IPR000182">
    <property type="entry name" value="GNAT_dom"/>
</dbReference>
<accession>A0ABZ0S457</accession>
<evidence type="ECO:0000313" key="5">
    <source>
        <dbReference type="Proteomes" id="UP001322664"/>
    </source>
</evidence>
<evidence type="ECO:0000259" key="3">
    <source>
        <dbReference type="PROSITE" id="PS51186"/>
    </source>
</evidence>
<evidence type="ECO:0000256" key="1">
    <source>
        <dbReference type="ARBA" id="ARBA00022679"/>
    </source>
</evidence>
<dbReference type="CDD" id="cd04301">
    <property type="entry name" value="NAT_SF"/>
    <property type="match status" value="1"/>
</dbReference>